<feature type="non-terminal residue" evidence="1">
    <location>
        <position position="1"/>
    </location>
</feature>
<feature type="non-terminal residue" evidence="1">
    <location>
        <position position="65"/>
    </location>
</feature>
<dbReference type="EMBL" id="JAMKFB020000005">
    <property type="protein sequence ID" value="KAL0194064.1"/>
    <property type="molecule type" value="Genomic_DNA"/>
</dbReference>
<accession>A0ABD0R6J9</accession>
<sequence length="65" mass="6954">AEVLTDGSEVNSSVGVLATVHVPQVPYTADSWQTTVLLYNSRDNQTSSTADIITLHLTGIPQRKG</sequence>
<gene>
    <name evidence="1" type="ORF">M9458_012360</name>
</gene>
<dbReference type="Gene3D" id="2.60.40.1500">
    <property type="entry name" value="Glycosyl hydrolase domain, family 39"/>
    <property type="match status" value="1"/>
</dbReference>
<reference evidence="1 2" key="1">
    <citation type="submission" date="2024-05" db="EMBL/GenBank/DDBJ databases">
        <title>Genome sequencing and assembly of Indian major carp, Cirrhinus mrigala (Hamilton, 1822).</title>
        <authorList>
            <person name="Mohindra V."/>
            <person name="Chowdhury L.M."/>
            <person name="Lal K."/>
            <person name="Jena J.K."/>
        </authorList>
    </citation>
    <scope>NUCLEOTIDE SEQUENCE [LARGE SCALE GENOMIC DNA]</scope>
    <source>
        <strain evidence="1">CM1030</strain>
        <tissue evidence="1">Blood</tissue>
    </source>
</reference>
<keyword evidence="2" id="KW-1185">Reference proteome</keyword>
<dbReference type="AlphaFoldDB" id="A0ABD0R6J9"/>
<organism evidence="1 2">
    <name type="scientific">Cirrhinus mrigala</name>
    <name type="common">Mrigala</name>
    <dbReference type="NCBI Taxonomy" id="683832"/>
    <lineage>
        <taxon>Eukaryota</taxon>
        <taxon>Metazoa</taxon>
        <taxon>Chordata</taxon>
        <taxon>Craniata</taxon>
        <taxon>Vertebrata</taxon>
        <taxon>Euteleostomi</taxon>
        <taxon>Actinopterygii</taxon>
        <taxon>Neopterygii</taxon>
        <taxon>Teleostei</taxon>
        <taxon>Ostariophysi</taxon>
        <taxon>Cypriniformes</taxon>
        <taxon>Cyprinidae</taxon>
        <taxon>Labeoninae</taxon>
        <taxon>Labeonini</taxon>
        <taxon>Cirrhinus</taxon>
    </lineage>
</organism>
<comment type="caution">
    <text evidence="1">The sequence shown here is derived from an EMBL/GenBank/DDBJ whole genome shotgun (WGS) entry which is preliminary data.</text>
</comment>
<name>A0ABD0R6J9_CIRMR</name>
<protein>
    <submittedName>
        <fullName evidence="1">Uncharacterized protein</fullName>
    </submittedName>
</protein>
<proteinExistence type="predicted"/>
<dbReference type="Proteomes" id="UP001529510">
    <property type="component" value="Unassembled WGS sequence"/>
</dbReference>
<evidence type="ECO:0000313" key="1">
    <source>
        <dbReference type="EMBL" id="KAL0194064.1"/>
    </source>
</evidence>
<evidence type="ECO:0000313" key="2">
    <source>
        <dbReference type="Proteomes" id="UP001529510"/>
    </source>
</evidence>